<dbReference type="Pfam" id="PF02133">
    <property type="entry name" value="Transp_cyt_pur"/>
    <property type="match status" value="1"/>
</dbReference>
<feature type="transmembrane region" description="Helical" evidence="9">
    <location>
        <begin position="223"/>
        <end position="241"/>
    </location>
</feature>
<evidence type="ECO:0000256" key="6">
    <source>
        <dbReference type="ARBA" id="ARBA00022989"/>
    </source>
</evidence>
<dbReference type="GO" id="GO:0015856">
    <property type="term" value="P:cytosine transport"/>
    <property type="evidence" value="ECO:0007669"/>
    <property type="project" value="UniProtKB-ARBA"/>
</dbReference>
<feature type="transmembrane region" description="Helical" evidence="9">
    <location>
        <begin position="423"/>
        <end position="441"/>
    </location>
</feature>
<dbReference type="GeneID" id="11498998"/>
<evidence type="ECO:0000256" key="7">
    <source>
        <dbReference type="ARBA" id="ARBA00023136"/>
    </source>
</evidence>
<feature type="transmembrane region" description="Helical" evidence="9">
    <location>
        <begin position="159"/>
        <end position="183"/>
    </location>
</feature>
<dbReference type="HOGENOM" id="CLU_026016_2_2_1"/>
<feature type="transmembrane region" description="Helical" evidence="9">
    <location>
        <begin position="261"/>
        <end position="283"/>
    </location>
</feature>
<evidence type="ECO:0000313" key="10">
    <source>
        <dbReference type="EMBL" id="CCD25249.1"/>
    </source>
</evidence>
<dbReference type="GO" id="GO:0005886">
    <property type="term" value="C:plasma membrane"/>
    <property type="evidence" value="ECO:0007669"/>
    <property type="project" value="TreeGrafter"/>
</dbReference>
<feature type="transmembrane region" description="Helical" evidence="9">
    <location>
        <begin position="461"/>
        <end position="486"/>
    </location>
</feature>
<gene>
    <name evidence="10" type="primary">NDAI0E04320</name>
    <name evidence="10" type="ordered locus">NDAI_0E04320</name>
</gene>
<accession>G0WBX9</accession>
<protein>
    <recommendedName>
        <fullName evidence="12">Purine-cytosine permease</fullName>
    </recommendedName>
</protein>
<evidence type="ECO:0000256" key="8">
    <source>
        <dbReference type="PIRNR" id="PIRNR002744"/>
    </source>
</evidence>
<dbReference type="PANTHER" id="PTHR31806:SF1">
    <property type="entry name" value="PURINE-CYTOSINE PERMEASE FCY2-RELATED"/>
    <property type="match status" value="1"/>
</dbReference>
<keyword evidence="11" id="KW-1185">Reference proteome</keyword>
<feature type="transmembrane region" description="Helical" evidence="9">
    <location>
        <begin position="391"/>
        <end position="411"/>
    </location>
</feature>
<dbReference type="GO" id="GO:0000329">
    <property type="term" value="C:fungal-type vacuole membrane"/>
    <property type="evidence" value="ECO:0007669"/>
    <property type="project" value="TreeGrafter"/>
</dbReference>
<name>G0WBX9_NAUDC</name>
<dbReference type="Proteomes" id="UP000000689">
    <property type="component" value="Chromosome 5"/>
</dbReference>
<feature type="transmembrane region" description="Helical" evidence="9">
    <location>
        <begin position="295"/>
        <end position="321"/>
    </location>
</feature>
<dbReference type="PIRSF" id="PIRSF002744">
    <property type="entry name" value="Pur-cyt_permease"/>
    <property type="match status" value="1"/>
</dbReference>
<feature type="transmembrane region" description="Helical" evidence="9">
    <location>
        <begin position="195"/>
        <end position="214"/>
    </location>
</feature>
<dbReference type="InterPro" id="IPR001248">
    <property type="entry name" value="Pur-cyt_permease"/>
</dbReference>
<feature type="transmembrane region" description="Helical" evidence="9">
    <location>
        <begin position="116"/>
        <end position="138"/>
    </location>
</feature>
<organism evidence="10 11">
    <name type="scientific">Naumovozyma dairenensis (strain ATCC 10597 / BCRC 20456 / CBS 421 / NBRC 0211 / NRRL Y-12639)</name>
    <name type="common">Saccharomyces dairenensis</name>
    <dbReference type="NCBI Taxonomy" id="1071378"/>
    <lineage>
        <taxon>Eukaryota</taxon>
        <taxon>Fungi</taxon>
        <taxon>Dikarya</taxon>
        <taxon>Ascomycota</taxon>
        <taxon>Saccharomycotina</taxon>
        <taxon>Saccharomycetes</taxon>
        <taxon>Saccharomycetales</taxon>
        <taxon>Saccharomycetaceae</taxon>
        <taxon>Naumovozyma</taxon>
    </lineage>
</organism>
<keyword evidence="7 8" id="KW-0472">Membrane</keyword>
<evidence type="ECO:0000256" key="5">
    <source>
        <dbReference type="ARBA" id="ARBA00022692"/>
    </source>
</evidence>
<dbReference type="Gene3D" id="1.10.4160.10">
    <property type="entry name" value="Hydantoin permease"/>
    <property type="match status" value="1"/>
</dbReference>
<keyword evidence="3 8" id="KW-0813">Transport</keyword>
<reference evidence="10 11" key="1">
    <citation type="journal article" date="2011" name="Proc. Natl. Acad. Sci. U.S.A.">
        <title>Evolutionary erosion of yeast sex chromosomes by mating-type switching accidents.</title>
        <authorList>
            <person name="Gordon J.L."/>
            <person name="Armisen D."/>
            <person name="Proux-Wera E."/>
            <person name="Oheigeartaigh S.S."/>
            <person name="Byrne K.P."/>
            <person name="Wolfe K.H."/>
        </authorList>
    </citation>
    <scope>NUCLEOTIDE SEQUENCE [LARGE SCALE GENOMIC DNA]</scope>
    <source>
        <strain evidence="11">ATCC 10597 / BCRC 20456 / CBS 421 / NBRC 0211 / NRRL Y-12639</strain>
    </source>
</reference>
<dbReference type="GO" id="GO:0015205">
    <property type="term" value="F:nucleobase transmembrane transporter activity"/>
    <property type="evidence" value="ECO:0007669"/>
    <property type="project" value="TreeGrafter"/>
</dbReference>
<evidence type="ECO:0000256" key="2">
    <source>
        <dbReference type="ARBA" id="ARBA00008974"/>
    </source>
</evidence>
<dbReference type="OMA" id="SAIANWW"/>
<dbReference type="RefSeq" id="XP_003670492.1">
    <property type="nucleotide sequence ID" value="XM_003670444.1"/>
</dbReference>
<dbReference type="AlphaFoldDB" id="G0WBX9"/>
<keyword evidence="4" id="KW-0597">Phosphoprotein</keyword>
<dbReference type="OrthoDB" id="2116389at2759"/>
<dbReference type="InterPro" id="IPR026030">
    <property type="entry name" value="Pur-cyt_permease_Fcy2/21/22"/>
</dbReference>
<sequence length="526" mass="57209">MSEFEAKETYDIVDLEKNFPSTQTSEKVFTENGSLSVEEQFSVDNTKAAKLVIFSNLINRLNAETNGIDPISDEDKTEGSVLNATTMWFSANLVLSAYAVGALGPLAFGLNFGTSVLTVVFFNILGVLPVAFFSLFGPELGLRQMILSRFLTGNITGRIFSLFNCVACVGWCVLNTIVAAQLLNMVNEGGHQLPLWAGCLVIISGTVLVTFFGFKIIHAYEKWSWVPNFAVFLIIIARLKMSGKFSGGEWTSGSTTAGNVLSFGCAAFGYAAAWATYAADYTVYMPRDSNKFKIFFSLVAGLIFPLCFTMILGAACAMGAVNDPVWKQYYDTNAMGGLTYAILVPNSLHGFGDFCCVLLALSTIANNIPNMYTIALSVQAFWEPLAKIPRALWSVAGNATALGIAIPACYYFESFLEKFMNTIAYYAAIYICLSCAEHFVFRRSIKAYNVEDWNDPSKLPVGIAGCAGLIVGAFGVALGMCQSYWVGEIARLIGKSGGDIGFELGGGWAFITYVVVRFLELKYIGR</sequence>
<dbReference type="NCBIfam" id="TIGR00800">
    <property type="entry name" value="ncs1"/>
    <property type="match status" value="1"/>
</dbReference>
<comment type="subcellular location">
    <subcellularLocation>
        <location evidence="1">Membrane</location>
        <topology evidence="1">Multi-pass membrane protein</topology>
    </subcellularLocation>
</comment>
<keyword evidence="6 9" id="KW-1133">Transmembrane helix</keyword>
<dbReference type="EMBL" id="HE580271">
    <property type="protein sequence ID" value="CCD25249.1"/>
    <property type="molecule type" value="Genomic_DNA"/>
</dbReference>
<comment type="similarity">
    <text evidence="2 8">Belongs to the purine-cytosine permease (2.A.39) family.</text>
</comment>
<dbReference type="KEGG" id="ndi:NDAI_0E04320"/>
<dbReference type="eggNOG" id="ENOG502QQ8Y">
    <property type="taxonomic scope" value="Eukaryota"/>
</dbReference>
<feature type="transmembrane region" description="Helical" evidence="9">
    <location>
        <begin position="89"/>
        <end position="110"/>
    </location>
</feature>
<proteinExistence type="inferred from homology"/>
<evidence type="ECO:0000256" key="4">
    <source>
        <dbReference type="ARBA" id="ARBA00022553"/>
    </source>
</evidence>
<evidence type="ECO:0008006" key="12">
    <source>
        <dbReference type="Google" id="ProtNLM"/>
    </source>
</evidence>
<keyword evidence="5 9" id="KW-0812">Transmembrane</keyword>
<dbReference type="PANTHER" id="PTHR31806">
    <property type="entry name" value="PURINE-CYTOSINE PERMEASE FCY2-RELATED"/>
    <property type="match status" value="1"/>
</dbReference>
<evidence type="ECO:0000313" key="11">
    <source>
        <dbReference type="Proteomes" id="UP000000689"/>
    </source>
</evidence>
<evidence type="ECO:0000256" key="3">
    <source>
        <dbReference type="ARBA" id="ARBA00022448"/>
    </source>
</evidence>
<evidence type="ECO:0000256" key="1">
    <source>
        <dbReference type="ARBA" id="ARBA00004141"/>
    </source>
</evidence>
<evidence type="ECO:0000256" key="9">
    <source>
        <dbReference type="SAM" id="Phobius"/>
    </source>
</evidence>
<dbReference type="FunFam" id="1.10.4160.10:FF:000002">
    <property type="entry name" value="Purine-cytosine permease fcyB"/>
    <property type="match status" value="1"/>
</dbReference>
<dbReference type="InterPro" id="IPR012681">
    <property type="entry name" value="NCS1"/>
</dbReference>